<dbReference type="InterPro" id="IPR012337">
    <property type="entry name" value="RNaseH-like_sf"/>
</dbReference>
<dbReference type="PROSITE" id="PS50994">
    <property type="entry name" value="INTEGRASE"/>
    <property type="match status" value="1"/>
</dbReference>
<protein>
    <submittedName>
        <fullName evidence="2">Retrovirus-related Pol polyprotein from transposon TNT 1-94</fullName>
    </submittedName>
</protein>
<accession>A0A699GQ80</accession>
<name>A0A699GQ80_TANCI</name>
<dbReference type="InterPro" id="IPR057670">
    <property type="entry name" value="SH3_retrovirus"/>
</dbReference>
<proteinExistence type="predicted"/>
<feature type="domain" description="Integrase catalytic" evidence="1">
    <location>
        <begin position="1"/>
        <end position="107"/>
    </location>
</feature>
<dbReference type="Pfam" id="PF25597">
    <property type="entry name" value="SH3_retrovirus"/>
    <property type="match status" value="1"/>
</dbReference>
<dbReference type="InterPro" id="IPR039537">
    <property type="entry name" value="Retrotran_Ty1/copia-like"/>
</dbReference>
<dbReference type="PANTHER" id="PTHR42648">
    <property type="entry name" value="TRANSPOSASE, PUTATIVE-RELATED"/>
    <property type="match status" value="1"/>
</dbReference>
<evidence type="ECO:0000313" key="2">
    <source>
        <dbReference type="EMBL" id="GEV72317.1"/>
    </source>
</evidence>
<reference evidence="2" key="1">
    <citation type="journal article" date="2019" name="Sci. Rep.">
        <title>Draft genome of Tanacetum cinerariifolium, the natural source of mosquito coil.</title>
        <authorList>
            <person name="Yamashiro T."/>
            <person name="Shiraishi A."/>
            <person name="Satake H."/>
            <person name="Nakayama K."/>
        </authorList>
    </citation>
    <scope>NUCLEOTIDE SEQUENCE</scope>
</reference>
<evidence type="ECO:0000259" key="1">
    <source>
        <dbReference type="PROSITE" id="PS50994"/>
    </source>
</evidence>
<dbReference type="InterPro" id="IPR001584">
    <property type="entry name" value="Integrase_cat-core"/>
</dbReference>
<comment type="caution">
    <text evidence="2">The sequence shown here is derived from an EMBL/GenBank/DDBJ whole genome shotgun (WGS) entry which is preliminary data.</text>
</comment>
<gene>
    <name evidence="2" type="ORF">Tci_144294</name>
</gene>
<organism evidence="2">
    <name type="scientific">Tanacetum cinerariifolium</name>
    <name type="common">Dalmatian daisy</name>
    <name type="synonym">Chrysanthemum cinerariifolium</name>
    <dbReference type="NCBI Taxonomy" id="118510"/>
    <lineage>
        <taxon>Eukaryota</taxon>
        <taxon>Viridiplantae</taxon>
        <taxon>Streptophyta</taxon>
        <taxon>Embryophyta</taxon>
        <taxon>Tracheophyta</taxon>
        <taxon>Spermatophyta</taxon>
        <taxon>Magnoliopsida</taxon>
        <taxon>eudicotyledons</taxon>
        <taxon>Gunneridae</taxon>
        <taxon>Pentapetalae</taxon>
        <taxon>asterids</taxon>
        <taxon>campanulids</taxon>
        <taxon>Asterales</taxon>
        <taxon>Asteraceae</taxon>
        <taxon>Asteroideae</taxon>
        <taxon>Anthemideae</taxon>
        <taxon>Anthemidinae</taxon>
        <taxon>Tanacetum</taxon>
    </lineage>
</organism>
<dbReference type="PANTHER" id="PTHR42648:SF31">
    <property type="entry name" value="RNA-DIRECTED DNA POLYMERASE"/>
    <property type="match status" value="1"/>
</dbReference>
<dbReference type="GO" id="GO:0015074">
    <property type="term" value="P:DNA integration"/>
    <property type="evidence" value="ECO:0007669"/>
    <property type="project" value="InterPro"/>
</dbReference>
<dbReference type="SUPFAM" id="SSF53098">
    <property type="entry name" value="Ribonuclease H-like"/>
    <property type="match status" value="1"/>
</dbReference>
<sequence>MSTQFGKQVKVVRSDNALEFVKGQCGPYLMSHGIVHQTSCVDRPQHNGRDERKNMHILDTVRALRFHSKFPFKFSGNYVTTTTYLVNRLPSSVVGNMTPYEILLKKPVYDHFRVFGCFAMVNNPSKTIDKFDPSGVTCVFLGYPSNKKA</sequence>
<dbReference type="EMBL" id="BKCJ010032210">
    <property type="protein sequence ID" value="GEV72317.1"/>
    <property type="molecule type" value="Genomic_DNA"/>
</dbReference>
<dbReference type="Gene3D" id="3.30.420.10">
    <property type="entry name" value="Ribonuclease H-like superfamily/Ribonuclease H"/>
    <property type="match status" value="1"/>
</dbReference>
<dbReference type="GO" id="GO:0003676">
    <property type="term" value="F:nucleic acid binding"/>
    <property type="evidence" value="ECO:0007669"/>
    <property type="project" value="InterPro"/>
</dbReference>
<dbReference type="InterPro" id="IPR036397">
    <property type="entry name" value="RNaseH_sf"/>
</dbReference>
<dbReference type="AlphaFoldDB" id="A0A699GQ80"/>